<evidence type="ECO:0000256" key="5">
    <source>
        <dbReference type="ARBA" id="ARBA00022892"/>
    </source>
</evidence>
<dbReference type="EMBL" id="AWUE01023851">
    <property type="protein sequence ID" value="OMO52484.1"/>
    <property type="molecule type" value="Genomic_DNA"/>
</dbReference>
<dbReference type="InterPro" id="IPR024340">
    <property type="entry name" value="Sec16_CCD"/>
</dbReference>
<evidence type="ECO:0000313" key="10">
    <source>
        <dbReference type="EMBL" id="OMO52484.1"/>
    </source>
</evidence>
<name>A0A1R3G332_9ROSI</name>
<feature type="compositionally biased region" description="Polar residues" evidence="7">
    <location>
        <begin position="862"/>
        <end position="881"/>
    </location>
</feature>
<gene>
    <name evidence="10" type="ORF">COLO4_37171</name>
</gene>
<evidence type="ECO:0000256" key="3">
    <source>
        <dbReference type="ARBA" id="ARBA00022448"/>
    </source>
</evidence>
<protein>
    <recommendedName>
        <fullName evidence="6">Protein transport protein sec16</fullName>
    </recommendedName>
</protein>
<dbReference type="Pfam" id="PF12931">
    <property type="entry name" value="TPR_Sec16"/>
    <property type="match status" value="1"/>
</dbReference>
<dbReference type="STRING" id="93759.A0A1R3G332"/>
<comment type="similarity">
    <text evidence="2 6">Belongs to the SEC16 family.</text>
</comment>
<feature type="domain" description="Sec16 central conserved" evidence="9">
    <location>
        <begin position="390"/>
        <end position="512"/>
    </location>
</feature>
<dbReference type="GO" id="GO:0016192">
    <property type="term" value="P:vesicle-mediated transport"/>
    <property type="evidence" value="ECO:0007669"/>
    <property type="project" value="UniProtKB-KW"/>
</dbReference>
<dbReference type="PANTHER" id="PTHR13402">
    <property type="entry name" value="RGPR-RELATED"/>
    <property type="match status" value="1"/>
</dbReference>
<evidence type="ECO:0000259" key="8">
    <source>
        <dbReference type="Pfam" id="PF12931"/>
    </source>
</evidence>
<keyword evidence="5 6" id="KW-0931">ER-Golgi transport</keyword>
<evidence type="ECO:0000256" key="2">
    <source>
        <dbReference type="ARBA" id="ARBA00005927"/>
    </source>
</evidence>
<organism evidence="10 11">
    <name type="scientific">Corchorus olitorius</name>
    <dbReference type="NCBI Taxonomy" id="93759"/>
    <lineage>
        <taxon>Eukaryota</taxon>
        <taxon>Viridiplantae</taxon>
        <taxon>Streptophyta</taxon>
        <taxon>Embryophyta</taxon>
        <taxon>Tracheophyta</taxon>
        <taxon>Spermatophyta</taxon>
        <taxon>Magnoliopsida</taxon>
        <taxon>eudicotyledons</taxon>
        <taxon>Gunneridae</taxon>
        <taxon>Pentapetalae</taxon>
        <taxon>rosids</taxon>
        <taxon>malvids</taxon>
        <taxon>Malvales</taxon>
        <taxon>Malvaceae</taxon>
        <taxon>Grewioideae</taxon>
        <taxon>Apeibeae</taxon>
        <taxon>Corchorus</taxon>
    </lineage>
</organism>
<dbReference type="GO" id="GO:0012507">
    <property type="term" value="C:ER to Golgi transport vesicle membrane"/>
    <property type="evidence" value="ECO:0007669"/>
    <property type="project" value="TreeGrafter"/>
</dbReference>
<keyword evidence="6" id="KW-0333">Golgi apparatus</keyword>
<evidence type="ECO:0000313" key="11">
    <source>
        <dbReference type="Proteomes" id="UP000187203"/>
    </source>
</evidence>
<comment type="subcellular location">
    <subcellularLocation>
        <location evidence="1">Endoplasmic reticulum</location>
    </subcellularLocation>
    <subcellularLocation>
        <location evidence="6">Golgi apparatus membrane</location>
    </subcellularLocation>
</comment>
<dbReference type="GO" id="GO:0015031">
    <property type="term" value="P:protein transport"/>
    <property type="evidence" value="ECO:0007669"/>
    <property type="project" value="UniProtKB-KW"/>
</dbReference>
<evidence type="ECO:0000256" key="7">
    <source>
        <dbReference type="SAM" id="MobiDB-lite"/>
    </source>
</evidence>
<keyword evidence="6" id="KW-0653">Protein transport</keyword>
<feature type="compositionally biased region" description="Basic and acidic residues" evidence="7">
    <location>
        <begin position="63"/>
        <end position="73"/>
    </location>
</feature>
<keyword evidence="3 6" id="KW-0813">Transport</keyword>
<evidence type="ECO:0000256" key="4">
    <source>
        <dbReference type="ARBA" id="ARBA00022824"/>
    </source>
</evidence>
<dbReference type="PANTHER" id="PTHR13402:SF6">
    <property type="entry name" value="SECRETORY 16, ISOFORM I"/>
    <property type="match status" value="1"/>
</dbReference>
<reference evidence="11" key="1">
    <citation type="submission" date="2013-09" db="EMBL/GenBank/DDBJ databases">
        <title>Corchorus olitorius genome sequencing.</title>
        <authorList>
            <person name="Alam M."/>
            <person name="Haque M.S."/>
            <person name="Islam M.S."/>
            <person name="Emdad E.M."/>
            <person name="Islam M.M."/>
            <person name="Ahmed B."/>
            <person name="Halim A."/>
            <person name="Hossen Q.M.M."/>
            <person name="Hossain M.Z."/>
            <person name="Ahmed R."/>
            <person name="Khan M.M."/>
            <person name="Islam R."/>
            <person name="Rashid M.M."/>
            <person name="Khan S.A."/>
            <person name="Rahman M.S."/>
            <person name="Alam M."/>
            <person name="Yahiya A.S."/>
            <person name="Khan M.S."/>
            <person name="Azam M.S."/>
            <person name="Haque T."/>
            <person name="Lashkar M.Z.H."/>
            <person name="Akhand A.I."/>
            <person name="Morshed G."/>
            <person name="Roy S."/>
            <person name="Uddin K.S."/>
            <person name="Rabeya T."/>
            <person name="Hossain A.S."/>
            <person name="Chowdhury A."/>
            <person name="Snigdha A.R."/>
            <person name="Mortoza M.S."/>
            <person name="Matin S.A."/>
            <person name="Hoque S.M.E."/>
            <person name="Islam M.K."/>
            <person name="Roy D.K."/>
            <person name="Haider R."/>
            <person name="Moosa M.M."/>
            <person name="Elias S.M."/>
            <person name="Hasan A.M."/>
            <person name="Jahan S."/>
            <person name="Shafiuddin M."/>
            <person name="Mahmood N."/>
            <person name="Shommy N.S."/>
        </authorList>
    </citation>
    <scope>NUCLEOTIDE SEQUENCE [LARGE SCALE GENOMIC DNA]</scope>
    <source>
        <strain evidence="11">cv. O-4</strain>
    </source>
</reference>
<dbReference type="CDD" id="cd09233">
    <property type="entry name" value="ACE1-Sec16-like"/>
    <property type="match status" value="1"/>
</dbReference>
<evidence type="ECO:0000256" key="1">
    <source>
        <dbReference type="ARBA" id="ARBA00004240"/>
    </source>
</evidence>
<dbReference type="GO" id="GO:0070973">
    <property type="term" value="P:protein localization to endoplasmic reticulum exit site"/>
    <property type="evidence" value="ECO:0007669"/>
    <property type="project" value="TreeGrafter"/>
</dbReference>
<dbReference type="GO" id="GO:0000139">
    <property type="term" value="C:Golgi membrane"/>
    <property type="evidence" value="ECO:0007669"/>
    <property type="project" value="UniProtKB-SubCell"/>
</dbReference>
<feature type="region of interest" description="Disordered" evidence="7">
    <location>
        <begin position="1184"/>
        <end position="1247"/>
    </location>
</feature>
<dbReference type="Proteomes" id="UP000187203">
    <property type="component" value="Unassembled WGS sequence"/>
</dbReference>
<sequence length="1247" mass="134454">MASNPPFQVEDQTDEDFFDKLVNDDDDDNVGPTDPKSTEANDSDDARAFANLTIGEDFGGEAESDKEKEKDPVDGGPAPANVQAVDDGENSTGDFPGKLDENAKVGVLDQNSVNSYGQHNDGGQVYGASAAGNGNEHDLNSSQYWENMYPGWKYDANTGQWYQVDGYEGNFQGTYQSSGGDGSGTTDVKAADVSYLQQTVQSVAGTMATTESSATESVTNWNQASQVNNGYPEHMVFDPQYPGWYYDTVAQEWKTLESYNASVESSIQSNVLSHDQQYQNGSAPSVGHSRSNSSTVYEEYGLGDNYGSQGLGSSGEHGNWGDSYGNYKSQVNMWQPGTVAKTEAVPSFTGNQQLNTSFGLNMPVNNHVNQSKSSYNSLQGGRSSAGRPPHALVTFGFGGKLIVMKDSSPLQNSSFGSQDSVGASISVLNMLEVVSGNTNGSGAAVAGCDYFRTLCQQSFPGPLVGGNVGSKELNKWVDDRIANCESPEMDYRKGSVLRLLLSLLKIACQHYGKLRSPFGADTVLKETDTPESAVAKLFASSKRNDTPYGALTHCLQQLPSEGQLRATASEVQNLLVSGRKKEALQCAQEGQLWGPALVLASQLGNQFYVDTVKQMAIHQLVAGSPLRTLCLLIAGQPAEVFSTGTEVNSMDMSQQNAQLGANFMLDDWEENLAVITANRTKDDELVIIHLGDCLWKEKSEITAAHICYLIAEANFESYSDTARLCLIGSDHWKFPRTYASPEAIQRTELYEYSKVLGNSQFILLPFQPYKLIYAHMLAEVGKVSDSLKYCQAVLKSLKTGRSPEVETWKQLVSSLEERIRIHQQGGYAANLAPAKLVGKLLNFFDSTAHRVVGGLPPAVPSASNGYSQGNENYHQQTGPRVSSSQSTMAMSSLMSSASMEPISDWTGRRTADGKMTMHNRSVSEPDFGRTPRQVDSSKEAGGATPQGKESSSGGASRFARFGFGSQLLQKTVGLVLRPRADKQAKLGEKNKFYYDEKLKRWVEEGAEPPAEEAALPPPPTTAAFQNGMSDYNLKSGMKSEGSPTNGSPKFRNPTPIEHASGIPPIPTSSNQFSARGRMGVRARYVDTFNQGGGSQANLFQSPAVPSVKPAVAANAKFFIPTPAVTSEHTMEAIAETAQEENATNNNPTISNSNESFQSPIPISSMTMQRFPSMDNIARNGIVTNANGSSAHSRRTASWSAGNFSDALSPPSKPEIRPLGEALGIPPSAYMPSPTNGSFGDELHEVEL</sequence>
<comment type="caution">
    <text evidence="10">The sequence shown here is derived from an EMBL/GenBank/DDBJ whole genome shotgun (WGS) entry which is preliminary data.</text>
</comment>
<accession>A0A1R3G332</accession>
<keyword evidence="11" id="KW-1185">Reference proteome</keyword>
<dbReference type="Gene3D" id="1.25.40.1030">
    <property type="match status" value="1"/>
</dbReference>
<dbReference type="OrthoDB" id="8918678at2759"/>
<dbReference type="Pfam" id="PF12932">
    <property type="entry name" value="Sec16"/>
    <property type="match status" value="1"/>
</dbReference>
<feature type="domain" description="Sec16 Sec23-binding" evidence="8">
    <location>
        <begin position="571"/>
        <end position="827"/>
    </location>
</feature>
<keyword evidence="6" id="KW-0472">Membrane</keyword>
<evidence type="ECO:0000259" key="9">
    <source>
        <dbReference type="Pfam" id="PF12932"/>
    </source>
</evidence>
<dbReference type="GO" id="GO:0007030">
    <property type="term" value="P:Golgi organization"/>
    <property type="evidence" value="ECO:0007669"/>
    <property type="project" value="TreeGrafter"/>
</dbReference>
<feature type="compositionally biased region" description="Basic and acidic residues" evidence="7">
    <location>
        <begin position="36"/>
        <end position="47"/>
    </location>
</feature>
<dbReference type="AlphaFoldDB" id="A0A1R3G332"/>
<dbReference type="GO" id="GO:0070971">
    <property type="term" value="C:endoplasmic reticulum exit site"/>
    <property type="evidence" value="ECO:0007669"/>
    <property type="project" value="UniProtKB-ARBA"/>
</dbReference>
<keyword evidence="4 6" id="KW-0256">Endoplasmic reticulum</keyword>
<evidence type="ECO:0000256" key="6">
    <source>
        <dbReference type="RuleBase" id="RU364101"/>
    </source>
</evidence>
<feature type="region of interest" description="Disordered" evidence="7">
    <location>
        <begin position="917"/>
        <end position="957"/>
    </location>
</feature>
<feature type="region of interest" description="Disordered" evidence="7">
    <location>
        <begin position="1"/>
        <end position="95"/>
    </location>
</feature>
<feature type="compositionally biased region" description="Low complexity" evidence="7">
    <location>
        <begin position="882"/>
        <end position="899"/>
    </location>
</feature>
<proteinExistence type="inferred from homology"/>
<feature type="region of interest" description="Disordered" evidence="7">
    <location>
        <begin position="862"/>
        <end position="900"/>
    </location>
</feature>
<dbReference type="InterPro" id="IPR024298">
    <property type="entry name" value="Sec16_Sec23-bd"/>
</dbReference>
<feature type="compositionally biased region" description="Polar residues" evidence="7">
    <location>
        <begin position="1184"/>
        <end position="1202"/>
    </location>
</feature>